<evidence type="ECO:0000313" key="1">
    <source>
        <dbReference type="EMBL" id="KAG8196722.1"/>
    </source>
</evidence>
<evidence type="ECO:0000313" key="2">
    <source>
        <dbReference type="Proteomes" id="UP000827092"/>
    </source>
</evidence>
<dbReference type="EMBL" id="JAFNEN010000064">
    <property type="protein sequence ID" value="KAG8196722.1"/>
    <property type="molecule type" value="Genomic_DNA"/>
</dbReference>
<proteinExistence type="predicted"/>
<keyword evidence="2" id="KW-1185">Reference proteome</keyword>
<gene>
    <name evidence="1" type="ORF">JTE90_014458</name>
</gene>
<protein>
    <submittedName>
        <fullName evidence="1">Uncharacterized protein</fullName>
    </submittedName>
</protein>
<accession>A0AAV6VIU5</accession>
<sequence>MLSIGCYRRTETQEKQFIEKYCSPAANQLNTESTAIRFLPNLMRLYRIISQNLSAPTRTWTSGLSADFESAISENFCEKASSIQLSGTANGAPEIISVTKTSNLILYPLFLFLRSTDTTSYNLLLAFSMSELGFVLSKHTEW</sequence>
<organism evidence="1 2">
    <name type="scientific">Oedothorax gibbosus</name>
    <dbReference type="NCBI Taxonomy" id="931172"/>
    <lineage>
        <taxon>Eukaryota</taxon>
        <taxon>Metazoa</taxon>
        <taxon>Ecdysozoa</taxon>
        <taxon>Arthropoda</taxon>
        <taxon>Chelicerata</taxon>
        <taxon>Arachnida</taxon>
        <taxon>Araneae</taxon>
        <taxon>Araneomorphae</taxon>
        <taxon>Entelegynae</taxon>
        <taxon>Araneoidea</taxon>
        <taxon>Linyphiidae</taxon>
        <taxon>Erigoninae</taxon>
        <taxon>Oedothorax</taxon>
    </lineage>
</organism>
<dbReference type="AlphaFoldDB" id="A0AAV6VIU5"/>
<dbReference type="Proteomes" id="UP000827092">
    <property type="component" value="Unassembled WGS sequence"/>
</dbReference>
<comment type="caution">
    <text evidence="1">The sequence shown here is derived from an EMBL/GenBank/DDBJ whole genome shotgun (WGS) entry which is preliminary data.</text>
</comment>
<name>A0AAV6VIU5_9ARAC</name>
<reference evidence="1 2" key="1">
    <citation type="journal article" date="2022" name="Nat. Ecol. Evol.">
        <title>A masculinizing supergene underlies an exaggerated male reproductive morph in a spider.</title>
        <authorList>
            <person name="Hendrickx F."/>
            <person name="De Corte Z."/>
            <person name="Sonet G."/>
            <person name="Van Belleghem S.M."/>
            <person name="Kostlbacher S."/>
            <person name="Vangestel C."/>
        </authorList>
    </citation>
    <scope>NUCLEOTIDE SEQUENCE [LARGE SCALE GENOMIC DNA]</scope>
    <source>
        <strain evidence="1">W744_W776</strain>
    </source>
</reference>